<accession>A0ABQ8AP16</accession>
<evidence type="ECO:0000313" key="2">
    <source>
        <dbReference type="Proteomes" id="UP000824890"/>
    </source>
</evidence>
<sequence>MKLHEPDLVFFFCCETSAAIKRAYRKATYTLCSSRQITAKRCKHSPEIYLLKMSLIFIRRLGTDSTQEKGRALVY</sequence>
<keyword evidence="2" id="KW-1185">Reference proteome</keyword>
<comment type="caution">
    <text evidence="1">The sequence shown here is derived from an EMBL/GenBank/DDBJ whole genome shotgun (WGS) entry which is preliminary data.</text>
</comment>
<protein>
    <submittedName>
        <fullName evidence="1">Uncharacterized protein</fullName>
    </submittedName>
</protein>
<dbReference type="Proteomes" id="UP000824890">
    <property type="component" value="Unassembled WGS sequence"/>
</dbReference>
<proteinExistence type="predicted"/>
<organism evidence="1 2">
    <name type="scientific">Brassica napus</name>
    <name type="common">Rape</name>
    <dbReference type="NCBI Taxonomy" id="3708"/>
    <lineage>
        <taxon>Eukaryota</taxon>
        <taxon>Viridiplantae</taxon>
        <taxon>Streptophyta</taxon>
        <taxon>Embryophyta</taxon>
        <taxon>Tracheophyta</taxon>
        <taxon>Spermatophyta</taxon>
        <taxon>Magnoliopsida</taxon>
        <taxon>eudicotyledons</taxon>
        <taxon>Gunneridae</taxon>
        <taxon>Pentapetalae</taxon>
        <taxon>rosids</taxon>
        <taxon>malvids</taxon>
        <taxon>Brassicales</taxon>
        <taxon>Brassicaceae</taxon>
        <taxon>Brassiceae</taxon>
        <taxon>Brassica</taxon>
    </lineage>
</organism>
<dbReference type="EMBL" id="JAGKQM010000013">
    <property type="protein sequence ID" value="KAH0894260.1"/>
    <property type="molecule type" value="Genomic_DNA"/>
</dbReference>
<evidence type="ECO:0000313" key="1">
    <source>
        <dbReference type="EMBL" id="KAH0894260.1"/>
    </source>
</evidence>
<name>A0ABQ8AP16_BRANA</name>
<gene>
    <name evidence="1" type="ORF">HID58_056689</name>
</gene>
<reference evidence="1 2" key="1">
    <citation type="submission" date="2021-05" db="EMBL/GenBank/DDBJ databases">
        <title>Genome Assembly of Synthetic Allotetraploid Brassica napus Reveals Homoeologous Exchanges between Subgenomes.</title>
        <authorList>
            <person name="Davis J.T."/>
        </authorList>
    </citation>
    <scope>NUCLEOTIDE SEQUENCE [LARGE SCALE GENOMIC DNA]</scope>
    <source>
        <strain evidence="2">cv. Da-Ae</strain>
        <tissue evidence="1">Seedling</tissue>
    </source>
</reference>